<dbReference type="AlphaFoldDB" id="A0AAU9PDH6"/>
<dbReference type="Proteomes" id="UP001157418">
    <property type="component" value="Unassembled WGS sequence"/>
</dbReference>
<feature type="compositionally biased region" description="Acidic residues" evidence="1">
    <location>
        <begin position="394"/>
        <end position="403"/>
    </location>
</feature>
<name>A0AAU9PDH6_9ASTR</name>
<comment type="caution">
    <text evidence="2">The sequence shown here is derived from an EMBL/GenBank/DDBJ whole genome shotgun (WGS) entry which is preliminary data.</text>
</comment>
<feature type="region of interest" description="Disordered" evidence="1">
    <location>
        <begin position="303"/>
        <end position="335"/>
    </location>
</feature>
<sequence>MDLFDLVNSFIEKGCGVVVDEEIGRIGDDHNPDDDEDSDVVENTMKDSLKRLFAFENGDEARRKATVEVHKAWRRVIETNSSPSSPDLKWQLMTQLRHQGFDAGLCISKWERNDKFPSGLYEYLDVNINGTRYMIDILIAGEFEIARPTKYYVSLFDVFPQITVCKVIELKKIVRIMCDAIRLSMNQQQMHVPPWRRHEYVHAKWFGSYKRLTNTYSTKSITDSSVDSKKVREREGPRLICIRRNRKSPTNLRPPIQPPPIRANKSYMEGVGARLGRSSTRYGPATVFTGPVRKWKKKWIHVTPTNTSGASNNKHHHHQHQSNGNSSSNGNNNNASASHLLLYKWTPIRQTQNTSANNNNSNGDANEDGGAAEVDEEPPRRKMKYIPIAILEEQNSEEPEVQADEDKPKPVESDSLAAADDESSLKKEKPDINDMPMEENQVSENIDVEREDLNKSNVGLSLNLNEGEGDGDGDGDGGEESEEAKDETNDD</sequence>
<organism evidence="2 3">
    <name type="scientific">Lactuca virosa</name>
    <dbReference type="NCBI Taxonomy" id="75947"/>
    <lineage>
        <taxon>Eukaryota</taxon>
        <taxon>Viridiplantae</taxon>
        <taxon>Streptophyta</taxon>
        <taxon>Embryophyta</taxon>
        <taxon>Tracheophyta</taxon>
        <taxon>Spermatophyta</taxon>
        <taxon>Magnoliopsida</taxon>
        <taxon>eudicotyledons</taxon>
        <taxon>Gunneridae</taxon>
        <taxon>Pentapetalae</taxon>
        <taxon>asterids</taxon>
        <taxon>campanulids</taxon>
        <taxon>Asterales</taxon>
        <taxon>Asteraceae</taxon>
        <taxon>Cichorioideae</taxon>
        <taxon>Cichorieae</taxon>
        <taxon>Lactucinae</taxon>
        <taxon>Lactuca</taxon>
    </lineage>
</organism>
<keyword evidence="3" id="KW-1185">Reference proteome</keyword>
<feature type="compositionally biased region" description="Basic and acidic residues" evidence="1">
    <location>
        <begin position="423"/>
        <end position="432"/>
    </location>
</feature>
<evidence type="ECO:0000313" key="3">
    <source>
        <dbReference type="Proteomes" id="UP001157418"/>
    </source>
</evidence>
<feature type="compositionally biased region" description="Low complexity" evidence="1">
    <location>
        <begin position="321"/>
        <end position="335"/>
    </location>
</feature>
<feature type="region of interest" description="Disordered" evidence="1">
    <location>
        <begin position="352"/>
        <end position="491"/>
    </location>
</feature>
<dbReference type="EMBL" id="CAKMRJ010005634">
    <property type="protein sequence ID" value="CAH1448219.1"/>
    <property type="molecule type" value="Genomic_DNA"/>
</dbReference>
<accession>A0AAU9PDH6</accession>
<reference evidence="2 3" key="1">
    <citation type="submission" date="2022-01" db="EMBL/GenBank/DDBJ databases">
        <authorList>
            <person name="Xiong W."/>
            <person name="Schranz E."/>
        </authorList>
    </citation>
    <scope>NUCLEOTIDE SEQUENCE [LARGE SCALE GENOMIC DNA]</scope>
</reference>
<proteinExistence type="predicted"/>
<dbReference type="InterPro" id="IPR006502">
    <property type="entry name" value="PDDEXK-like"/>
</dbReference>
<dbReference type="NCBIfam" id="TIGR01615">
    <property type="entry name" value="A_thal_3542"/>
    <property type="match status" value="1"/>
</dbReference>
<feature type="compositionally biased region" description="Polar residues" evidence="1">
    <location>
        <begin position="455"/>
        <end position="464"/>
    </location>
</feature>
<feature type="region of interest" description="Disordered" evidence="1">
    <location>
        <begin position="245"/>
        <end position="264"/>
    </location>
</feature>
<dbReference type="Pfam" id="PF04720">
    <property type="entry name" value="PDDEXK_6"/>
    <property type="match status" value="1"/>
</dbReference>
<protein>
    <submittedName>
        <fullName evidence="2">Uncharacterized protein</fullName>
    </submittedName>
</protein>
<dbReference type="PANTHER" id="PTHR34572">
    <property type="entry name" value="GOLGIN FAMILY A PROTEIN"/>
    <property type="match status" value="1"/>
</dbReference>
<dbReference type="PANTHER" id="PTHR34572:SF1">
    <property type="entry name" value="GOLGIN FAMILY A PROTEIN"/>
    <property type="match status" value="1"/>
</dbReference>
<feature type="compositionally biased region" description="Acidic residues" evidence="1">
    <location>
        <begin position="467"/>
        <end position="491"/>
    </location>
</feature>
<evidence type="ECO:0000256" key="1">
    <source>
        <dbReference type="SAM" id="MobiDB-lite"/>
    </source>
</evidence>
<gene>
    <name evidence="2" type="ORF">LVIROSA_LOCUS33778</name>
</gene>
<evidence type="ECO:0000313" key="2">
    <source>
        <dbReference type="EMBL" id="CAH1448219.1"/>
    </source>
</evidence>
<feature type="compositionally biased region" description="Low complexity" evidence="1">
    <location>
        <begin position="352"/>
        <end position="372"/>
    </location>
</feature>